<evidence type="ECO:0000313" key="2">
    <source>
        <dbReference type="Proteomes" id="UP000785783"/>
    </source>
</evidence>
<dbReference type="Proteomes" id="UP000785783">
    <property type="component" value="Unassembled WGS sequence"/>
</dbReference>
<reference evidence="1" key="1">
    <citation type="submission" date="2020-10" db="EMBL/GenBank/DDBJ databases">
        <title>Microbiome of the Black Sea water column analyzed by genome centric metagenomics.</title>
        <authorList>
            <person name="Cabello-Yeves P.J."/>
            <person name="Callieri C."/>
            <person name="Picazo A."/>
            <person name="Mehrshad M."/>
            <person name="Haro-Moreno J.M."/>
            <person name="Roda-Garcia J."/>
            <person name="Dzembekova N."/>
            <person name="Slabakova V."/>
            <person name="Slabakova N."/>
            <person name="Moncheva S."/>
            <person name="Rodriguez-Valera F."/>
        </authorList>
    </citation>
    <scope>NUCLEOTIDE SEQUENCE</scope>
    <source>
        <strain evidence="1">BS307-5m-G5</strain>
    </source>
</reference>
<protein>
    <submittedName>
        <fullName evidence="1">Uncharacterized protein</fullName>
    </submittedName>
</protein>
<accession>A0A937L3H6</accession>
<gene>
    <name evidence="1" type="ORF">ISQ19_02585</name>
</gene>
<sequence length="76" mass="8170">MSELEEADKQVREMVVQAAATLTQQYGEDAEVIATMRAAEFAAAGDVEGLKAWDMIIEYLVALREGTPEAIGGPVN</sequence>
<dbReference type="AlphaFoldDB" id="A0A937L3H6"/>
<name>A0A937L3H6_9PROT</name>
<organism evidence="1 2">
    <name type="scientific">PS1 clade bacterium</name>
    <dbReference type="NCBI Taxonomy" id="2175152"/>
    <lineage>
        <taxon>Bacteria</taxon>
        <taxon>Pseudomonadati</taxon>
        <taxon>Pseudomonadota</taxon>
        <taxon>Alphaproteobacteria</taxon>
        <taxon>PS1 clade</taxon>
    </lineage>
</organism>
<evidence type="ECO:0000313" key="1">
    <source>
        <dbReference type="EMBL" id="MBL6761564.1"/>
    </source>
</evidence>
<comment type="caution">
    <text evidence="1">The sequence shown here is derived from an EMBL/GenBank/DDBJ whole genome shotgun (WGS) entry which is preliminary data.</text>
</comment>
<proteinExistence type="predicted"/>
<dbReference type="EMBL" id="JADHOK010000019">
    <property type="protein sequence ID" value="MBL6761564.1"/>
    <property type="molecule type" value="Genomic_DNA"/>
</dbReference>